<feature type="signal peptide" evidence="1">
    <location>
        <begin position="1"/>
        <end position="22"/>
    </location>
</feature>
<dbReference type="AlphaFoldDB" id="A0AAW3PCB8"/>
<keyword evidence="1" id="KW-0732">Signal</keyword>
<name>A0AAW3PCB8_9BURK</name>
<reference evidence="2 3" key="1">
    <citation type="submission" date="2015-11" db="EMBL/GenBank/DDBJ databases">
        <title>Expanding the genomic diversity of Burkholderia species for the development of highly accurate diagnostics.</title>
        <authorList>
            <person name="Sahl J."/>
            <person name="Keim P."/>
            <person name="Wagner D."/>
        </authorList>
    </citation>
    <scope>NUCLEOTIDE SEQUENCE [LARGE SCALE GENOMIC DNA]</scope>
    <source>
        <strain evidence="2 3">MSMB378WGS</strain>
    </source>
</reference>
<comment type="caution">
    <text evidence="2">The sequence shown here is derived from an EMBL/GenBank/DDBJ whole genome shotgun (WGS) entry which is preliminary data.</text>
</comment>
<evidence type="ECO:0000313" key="2">
    <source>
        <dbReference type="EMBL" id="KWF49327.1"/>
    </source>
</evidence>
<evidence type="ECO:0000256" key="1">
    <source>
        <dbReference type="SAM" id="SignalP"/>
    </source>
</evidence>
<dbReference type="RefSeq" id="WP_060190459.1">
    <property type="nucleotide sequence ID" value="NZ_LPJS01000024.1"/>
</dbReference>
<gene>
    <name evidence="2" type="ORF">WL88_22160</name>
</gene>
<dbReference type="EMBL" id="LPJV01000042">
    <property type="protein sequence ID" value="KWF49327.1"/>
    <property type="molecule type" value="Genomic_DNA"/>
</dbReference>
<dbReference type="Proteomes" id="UP000063236">
    <property type="component" value="Unassembled WGS sequence"/>
</dbReference>
<protein>
    <recommendedName>
        <fullName evidence="4">Lipoprotein</fullName>
    </recommendedName>
</protein>
<evidence type="ECO:0008006" key="4">
    <source>
        <dbReference type="Google" id="ProtNLM"/>
    </source>
</evidence>
<proteinExistence type="predicted"/>
<organism evidence="2 3">
    <name type="scientific">Burkholderia diffusa</name>
    <dbReference type="NCBI Taxonomy" id="488732"/>
    <lineage>
        <taxon>Bacteria</taxon>
        <taxon>Pseudomonadati</taxon>
        <taxon>Pseudomonadota</taxon>
        <taxon>Betaproteobacteria</taxon>
        <taxon>Burkholderiales</taxon>
        <taxon>Burkholderiaceae</taxon>
        <taxon>Burkholderia</taxon>
        <taxon>Burkholderia cepacia complex</taxon>
    </lineage>
</organism>
<feature type="chain" id="PRO_5043688680" description="Lipoprotein" evidence="1">
    <location>
        <begin position="23"/>
        <end position="232"/>
    </location>
</feature>
<accession>A0AAW3PCB8</accession>
<evidence type="ECO:0000313" key="3">
    <source>
        <dbReference type="Proteomes" id="UP000063236"/>
    </source>
</evidence>
<sequence>MLKWEKWVLAMLLSIVATSAFAEGGCQSGFAPRMYPHYKNDQYIGMFPGCAPIPCTPGYQDSTCAVPLRNAAIPQPQCQTGAGWTTVSASVWQGSRWSAPQCNYQASPSCPPGQTQQQAPSWNGSSWVGLVCAPQASTQTPSSSRDWAQICTDAVRNYQNGQYRMTFNNSEFIRFQWGDGVVTMNGGGWGKGPLYYDGDYRGNDWQFVCAVRIDNGAVHHLYVTPQSGYQGG</sequence>